<sequence>MAVLGDKAHDSCLPFGEAHQNLLAAILILLGFFALLDHTIMLVTWSWNILTPFLKRTYGSCFKKGVTWLKTMNALSSSKKLWKDLVLIKGRKKSPGLRFRCILDPVKVTVQMGNSSEAKVCWPRDGKKKKDLLLQRGVKPSGHRRQEGQLVQDTATAPE</sequence>
<keyword evidence="2" id="KW-1185">Reference proteome</keyword>
<name>A0ACB8F6J6_9SAUR</name>
<evidence type="ECO:0000313" key="1">
    <source>
        <dbReference type="EMBL" id="KAH8000762.1"/>
    </source>
</evidence>
<evidence type="ECO:0000313" key="2">
    <source>
        <dbReference type="Proteomes" id="UP000827872"/>
    </source>
</evidence>
<dbReference type="EMBL" id="CM037618">
    <property type="protein sequence ID" value="KAH8000762.1"/>
    <property type="molecule type" value="Genomic_DNA"/>
</dbReference>
<gene>
    <name evidence="1" type="ORF">K3G42_028501</name>
</gene>
<comment type="caution">
    <text evidence="1">The sequence shown here is derived from an EMBL/GenBank/DDBJ whole genome shotgun (WGS) entry which is preliminary data.</text>
</comment>
<accession>A0ACB8F6J6</accession>
<protein>
    <submittedName>
        <fullName evidence="1">Uncharacterized protein</fullName>
    </submittedName>
</protein>
<organism evidence="1 2">
    <name type="scientific">Sphaerodactylus townsendi</name>
    <dbReference type="NCBI Taxonomy" id="933632"/>
    <lineage>
        <taxon>Eukaryota</taxon>
        <taxon>Metazoa</taxon>
        <taxon>Chordata</taxon>
        <taxon>Craniata</taxon>
        <taxon>Vertebrata</taxon>
        <taxon>Euteleostomi</taxon>
        <taxon>Lepidosauria</taxon>
        <taxon>Squamata</taxon>
        <taxon>Bifurcata</taxon>
        <taxon>Gekkota</taxon>
        <taxon>Sphaerodactylidae</taxon>
        <taxon>Sphaerodactylus</taxon>
    </lineage>
</organism>
<dbReference type="Proteomes" id="UP000827872">
    <property type="component" value="Linkage Group LG05"/>
</dbReference>
<proteinExistence type="predicted"/>
<reference evidence="1" key="1">
    <citation type="submission" date="2021-08" db="EMBL/GenBank/DDBJ databases">
        <title>The first chromosome-level gecko genome reveals the dynamic sex chromosomes of Neotropical dwarf geckos (Sphaerodactylidae: Sphaerodactylus).</title>
        <authorList>
            <person name="Pinto B.J."/>
            <person name="Keating S.E."/>
            <person name="Gamble T."/>
        </authorList>
    </citation>
    <scope>NUCLEOTIDE SEQUENCE</scope>
    <source>
        <strain evidence="1">TG3544</strain>
    </source>
</reference>